<accession>A0ABT4ZHY5</accession>
<dbReference type="RefSeq" id="WP_271890031.1">
    <property type="nucleotide sequence ID" value="NZ_JAQBIE010000022.1"/>
</dbReference>
<dbReference type="Proteomes" id="UP001165641">
    <property type="component" value="Unassembled WGS sequence"/>
</dbReference>
<reference evidence="3" key="1">
    <citation type="submission" date="2022-12" db="EMBL/GenBank/DDBJ databases">
        <title>Paracoccus onchidii sp. nov., isolated from a marine invertebrate from the South China Sea.</title>
        <authorList>
            <person name="Xu S."/>
            <person name="Liu Z."/>
            <person name="Xu Y."/>
        </authorList>
    </citation>
    <scope>NUCLEOTIDE SEQUENCE</scope>
    <source>
        <strain evidence="3">Z330</strain>
    </source>
</reference>
<keyword evidence="4" id="KW-1185">Reference proteome</keyword>
<evidence type="ECO:0000313" key="4">
    <source>
        <dbReference type="Proteomes" id="UP001165641"/>
    </source>
</evidence>
<dbReference type="GO" id="GO:0008233">
    <property type="term" value="F:peptidase activity"/>
    <property type="evidence" value="ECO:0007669"/>
    <property type="project" value="UniProtKB-KW"/>
</dbReference>
<dbReference type="GO" id="GO:0006508">
    <property type="term" value="P:proteolysis"/>
    <property type="evidence" value="ECO:0007669"/>
    <property type="project" value="UniProtKB-KW"/>
</dbReference>
<gene>
    <name evidence="3" type="ORF">PAF17_15595</name>
</gene>
<evidence type="ECO:0000259" key="2">
    <source>
        <dbReference type="Pfam" id="PF10026"/>
    </source>
</evidence>
<dbReference type="InterPro" id="IPR018728">
    <property type="entry name" value="DUF2268"/>
</dbReference>
<comment type="caution">
    <text evidence="3">The sequence shown here is derived from an EMBL/GenBank/DDBJ whole genome shotgun (WGS) entry which is preliminary data.</text>
</comment>
<sequence>MTVWNIHFLNARHGLTRVLPEIREVARQAVALVEAECDLPRFDLVVKPDGGRRNVDRGPQARTPAAGQIELTLNPDGFAADATLRALLREMHHVIRHDRAGYGRSLGDALVAEGLAGHFVLHVMGGRADPRDATAPAPGLARKALNEWSRLDFDRARWFEGKGDLRKWAGYGLGHRLVADELAQQPDADVTTLTPVKAEVFRAAMRRLVSSDGPEETPEITDSPAQNAAKDAAG</sequence>
<organism evidence="3 4">
    <name type="scientific">Paracoccus onchidii</name>
    <dbReference type="NCBI Taxonomy" id="3017813"/>
    <lineage>
        <taxon>Bacteria</taxon>
        <taxon>Pseudomonadati</taxon>
        <taxon>Pseudomonadota</taxon>
        <taxon>Alphaproteobacteria</taxon>
        <taxon>Rhodobacterales</taxon>
        <taxon>Paracoccaceae</taxon>
        <taxon>Paracoccus</taxon>
    </lineage>
</organism>
<protein>
    <submittedName>
        <fullName evidence="3">DUF2268 domain-containing putative Zn-dependent protease</fullName>
    </submittedName>
</protein>
<evidence type="ECO:0000313" key="3">
    <source>
        <dbReference type="EMBL" id="MDB6178917.1"/>
    </source>
</evidence>
<evidence type="ECO:0000256" key="1">
    <source>
        <dbReference type="SAM" id="MobiDB-lite"/>
    </source>
</evidence>
<dbReference type="EMBL" id="JAQBIE010000022">
    <property type="protein sequence ID" value="MDB6178917.1"/>
    <property type="molecule type" value="Genomic_DNA"/>
</dbReference>
<feature type="region of interest" description="Disordered" evidence="1">
    <location>
        <begin position="209"/>
        <end position="234"/>
    </location>
</feature>
<keyword evidence="3" id="KW-0645">Protease</keyword>
<dbReference type="Pfam" id="PF10026">
    <property type="entry name" value="DUF2268"/>
    <property type="match status" value="1"/>
</dbReference>
<name>A0ABT4ZHY5_9RHOB</name>
<proteinExistence type="predicted"/>
<keyword evidence="3" id="KW-0378">Hydrolase</keyword>
<feature type="domain" description="DUF2268" evidence="2">
    <location>
        <begin position="31"/>
        <end position="201"/>
    </location>
</feature>